<dbReference type="Pfam" id="PF08240">
    <property type="entry name" value="ADH_N"/>
    <property type="match status" value="1"/>
</dbReference>
<dbReference type="InterPro" id="IPR013154">
    <property type="entry name" value="ADH-like_N"/>
</dbReference>
<evidence type="ECO:0000259" key="5">
    <source>
        <dbReference type="SMART" id="SM00829"/>
    </source>
</evidence>
<dbReference type="VEuPathDB" id="FungiDB:sscle_15g106520"/>
<accession>A0A1D9QM36</accession>
<evidence type="ECO:0000256" key="2">
    <source>
        <dbReference type="ARBA" id="ARBA00022857"/>
    </source>
</evidence>
<gene>
    <name evidence="6" type="ORF">sscle_15g106520</name>
</gene>
<dbReference type="InterPro" id="IPR036291">
    <property type="entry name" value="NAD(P)-bd_dom_sf"/>
</dbReference>
<keyword evidence="3" id="KW-0560">Oxidoreductase</keyword>
<evidence type="ECO:0000313" key="6">
    <source>
        <dbReference type="EMBL" id="APA15882.1"/>
    </source>
</evidence>
<dbReference type="OrthoDB" id="48317at2759"/>
<proteinExistence type="inferred from homology"/>
<dbReference type="AlphaFoldDB" id="A0A1D9QM36"/>
<feature type="region of interest" description="Disordered" evidence="4">
    <location>
        <begin position="147"/>
        <end position="168"/>
    </location>
</feature>
<dbReference type="PANTHER" id="PTHR45348:SF6">
    <property type="entry name" value="TRANS-ENOYL REDUCTASE APDC"/>
    <property type="match status" value="1"/>
</dbReference>
<evidence type="ECO:0000256" key="3">
    <source>
        <dbReference type="ARBA" id="ARBA00023002"/>
    </source>
</evidence>
<dbReference type="InterPro" id="IPR011032">
    <property type="entry name" value="GroES-like_sf"/>
</dbReference>
<evidence type="ECO:0000313" key="7">
    <source>
        <dbReference type="Proteomes" id="UP000177798"/>
    </source>
</evidence>
<evidence type="ECO:0000256" key="4">
    <source>
        <dbReference type="SAM" id="MobiDB-lite"/>
    </source>
</evidence>
<feature type="domain" description="Enoyl reductase (ER)" evidence="5">
    <location>
        <begin position="10"/>
        <end position="370"/>
    </location>
</feature>
<name>A0A1D9QM36_SCLS1</name>
<dbReference type="PANTHER" id="PTHR45348">
    <property type="entry name" value="HYPOTHETICAL OXIDOREDUCTASE (EUROFUNG)"/>
    <property type="match status" value="1"/>
</dbReference>
<dbReference type="SMART" id="SM00829">
    <property type="entry name" value="PKS_ER"/>
    <property type="match status" value="1"/>
</dbReference>
<dbReference type="EMBL" id="CP017828">
    <property type="protein sequence ID" value="APA15882.1"/>
    <property type="molecule type" value="Genomic_DNA"/>
</dbReference>
<evidence type="ECO:0000256" key="1">
    <source>
        <dbReference type="ARBA" id="ARBA00008072"/>
    </source>
</evidence>
<dbReference type="CDD" id="cd08249">
    <property type="entry name" value="enoyl_reductase_like"/>
    <property type="match status" value="1"/>
</dbReference>
<dbReference type="InterPro" id="IPR047122">
    <property type="entry name" value="Trans-enoyl_RdTase-like"/>
</dbReference>
<dbReference type="SUPFAM" id="SSF50129">
    <property type="entry name" value="GroES-like"/>
    <property type="match status" value="1"/>
</dbReference>
<dbReference type="Proteomes" id="UP000177798">
    <property type="component" value="Chromosome 15"/>
</dbReference>
<dbReference type="GO" id="GO:0016651">
    <property type="term" value="F:oxidoreductase activity, acting on NAD(P)H"/>
    <property type="evidence" value="ECO:0007669"/>
    <property type="project" value="InterPro"/>
</dbReference>
<reference evidence="7" key="1">
    <citation type="journal article" date="2017" name="Genome Biol. Evol.">
        <title>The complete genome sequence of the phytopathogenic fungus Sclerotinia sclerotiorum reveals insights into the genome architecture of broad host range pathogens.</title>
        <authorList>
            <person name="Derbyshire M."/>
            <person name="Denton-Giles M."/>
            <person name="Hegedus D."/>
            <person name="Seifbarghy S."/>
            <person name="Rollins J."/>
            <person name="van Kan J."/>
            <person name="Seidl M.F."/>
            <person name="Faino L."/>
            <person name="Mbengue M."/>
            <person name="Navaud O."/>
            <person name="Raffaele S."/>
            <person name="Hammond-Kosack K."/>
            <person name="Heard S."/>
            <person name="Oliver R."/>
        </authorList>
    </citation>
    <scope>NUCLEOTIDE SEQUENCE [LARGE SCALE GENOMIC DNA]</scope>
    <source>
        <strain evidence="7">ATCC 18683 / 1980 / Ss-1</strain>
    </source>
</reference>
<protein>
    <recommendedName>
        <fullName evidence="5">Enoyl reductase (ER) domain-containing protein</fullName>
    </recommendedName>
</protein>
<organism evidence="6 7">
    <name type="scientific">Sclerotinia sclerotiorum (strain ATCC 18683 / 1980 / Ss-1)</name>
    <name type="common">White mold</name>
    <name type="synonym">Whetzelinia sclerotiorum</name>
    <dbReference type="NCBI Taxonomy" id="665079"/>
    <lineage>
        <taxon>Eukaryota</taxon>
        <taxon>Fungi</taxon>
        <taxon>Dikarya</taxon>
        <taxon>Ascomycota</taxon>
        <taxon>Pezizomycotina</taxon>
        <taxon>Leotiomycetes</taxon>
        <taxon>Helotiales</taxon>
        <taxon>Sclerotiniaceae</taxon>
        <taxon>Sclerotinia</taxon>
    </lineage>
</organism>
<sequence length="375" mass="39862">MQAIIQSGPGILQLAENIPKPSIDPGSGNVLVKVHAVALNHSDWKMVDFSAKPGAVSGYDMAGIVEAIDESVDTGLAVGDRVLGVTSIHGGAFAEYVITDGNLLIKIPENMDFQTAASYGVGIVTTGLALYGHECLSLTWPNPDGEVSAGTQKTRVGPRGWSGGDALADDDNDTPRIPVLVYGASTSTGTLAIQLLHLSGYEPIAVCSPHNFGLVQSRGASKCFDYHSQGCGAMIKQYTHNRLEYTLDCITTASSMRLCYEAIGAAGGKYVSLDPFNARVQRSRADVKPFFCYALTIFGIPIELDGEFARDAKPEDRKLAEKFVKIAEKFIEKGKLKAHPTTLKSGGLNGIVGAIDLLRKGKVSGSKLVFNVIEA</sequence>
<dbReference type="InterPro" id="IPR020843">
    <property type="entry name" value="ER"/>
</dbReference>
<dbReference type="SUPFAM" id="SSF51735">
    <property type="entry name" value="NAD(P)-binding Rossmann-fold domains"/>
    <property type="match status" value="1"/>
</dbReference>
<comment type="similarity">
    <text evidence="1">Belongs to the zinc-containing alcohol dehydrogenase family.</text>
</comment>
<dbReference type="Gene3D" id="3.90.180.10">
    <property type="entry name" value="Medium-chain alcohol dehydrogenases, catalytic domain"/>
    <property type="match status" value="1"/>
</dbReference>
<dbReference type="Gene3D" id="3.40.50.720">
    <property type="entry name" value="NAD(P)-binding Rossmann-like Domain"/>
    <property type="match status" value="1"/>
</dbReference>
<keyword evidence="2" id="KW-0521">NADP</keyword>